<evidence type="ECO:0000256" key="2">
    <source>
        <dbReference type="ARBA" id="ARBA00022729"/>
    </source>
</evidence>
<dbReference type="Pfam" id="PF13505">
    <property type="entry name" value="OMP_b-brl"/>
    <property type="match status" value="1"/>
</dbReference>
<evidence type="ECO:0000313" key="8">
    <source>
        <dbReference type="Proteomes" id="UP001193035"/>
    </source>
</evidence>
<accession>A0ABY2WXP9</accession>
<proteinExistence type="inferred from homology"/>
<feature type="chain" id="PRO_5045306133" evidence="5">
    <location>
        <begin position="27"/>
        <end position="246"/>
    </location>
</feature>
<evidence type="ECO:0000256" key="3">
    <source>
        <dbReference type="ARBA" id="ARBA00023136"/>
    </source>
</evidence>
<name>A0ABY2WXP9_9RHOB</name>
<dbReference type="EMBL" id="VCPD01000003">
    <property type="protein sequence ID" value="TMV07624.1"/>
    <property type="molecule type" value="Genomic_DNA"/>
</dbReference>
<keyword evidence="3" id="KW-0472">Membrane</keyword>
<evidence type="ECO:0000256" key="4">
    <source>
        <dbReference type="ARBA" id="ARBA00038306"/>
    </source>
</evidence>
<protein>
    <submittedName>
        <fullName evidence="7">Porin family protein</fullName>
    </submittedName>
</protein>
<dbReference type="Proteomes" id="UP001193035">
    <property type="component" value="Unassembled WGS sequence"/>
</dbReference>
<dbReference type="Gene3D" id="2.40.160.20">
    <property type="match status" value="1"/>
</dbReference>
<feature type="domain" description="Outer membrane protein beta-barrel" evidence="6">
    <location>
        <begin position="47"/>
        <end position="246"/>
    </location>
</feature>
<dbReference type="InterPro" id="IPR027385">
    <property type="entry name" value="Beta-barrel_OMP"/>
</dbReference>
<dbReference type="PANTHER" id="PTHR34001:SF3">
    <property type="entry name" value="BLL7405 PROTEIN"/>
    <property type="match status" value="1"/>
</dbReference>
<evidence type="ECO:0000259" key="6">
    <source>
        <dbReference type="Pfam" id="PF13505"/>
    </source>
</evidence>
<gene>
    <name evidence="7" type="ORF">FGK63_09145</name>
</gene>
<reference evidence="7 8" key="1">
    <citation type="submission" date="2019-05" db="EMBL/GenBank/DDBJ databases">
        <title>Ruegeria sp. nov., isolated from tidal flat.</title>
        <authorList>
            <person name="Kim W."/>
        </authorList>
    </citation>
    <scope>NUCLEOTIDE SEQUENCE [LARGE SCALE GENOMIC DNA]</scope>
    <source>
        <strain evidence="7 8">CAU 1488</strain>
    </source>
</reference>
<comment type="similarity">
    <text evidence="4">Belongs to the Omp25/RopB family.</text>
</comment>
<comment type="caution">
    <text evidence="7">The sequence shown here is derived from an EMBL/GenBank/DDBJ whole genome shotgun (WGS) entry which is preliminary data.</text>
</comment>
<dbReference type="PANTHER" id="PTHR34001">
    <property type="entry name" value="BLL7405 PROTEIN"/>
    <property type="match status" value="1"/>
</dbReference>
<feature type="signal peptide" evidence="5">
    <location>
        <begin position="1"/>
        <end position="26"/>
    </location>
</feature>
<organism evidence="7 8">
    <name type="scientific">Ruegeria sediminis</name>
    <dbReference type="NCBI Taxonomy" id="2583820"/>
    <lineage>
        <taxon>Bacteria</taxon>
        <taxon>Pseudomonadati</taxon>
        <taxon>Pseudomonadota</taxon>
        <taxon>Alphaproteobacteria</taxon>
        <taxon>Rhodobacterales</taxon>
        <taxon>Roseobacteraceae</taxon>
        <taxon>Ruegeria</taxon>
    </lineage>
</organism>
<keyword evidence="2 5" id="KW-0732">Signal</keyword>
<evidence type="ECO:0000313" key="7">
    <source>
        <dbReference type="EMBL" id="TMV07624.1"/>
    </source>
</evidence>
<keyword evidence="8" id="KW-1185">Reference proteome</keyword>
<dbReference type="InterPro" id="IPR051692">
    <property type="entry name" value="OMP-like"/>
</dbReference>
<dbReference type="InterPro" id="IPR011250">
    <property type="entry name" value="OMP/PagP_B-barrel"/>
</dbReference>
<dbReference type="RefSeq" id="WP_138841415.1">
    <property type="nucleotide sequence ID" value="NZ_VCPD01000003.1"/>
</dbReference>
<sequence length="246" mass="25946">MFAYVRRLAITLPIALCVLGASQAVAGSATAPLVEPDVIAPAPIKLDLRGFYVGGDLAYAFGSGDDVGQRAPNGSLVATPGTLEPGGFNYGLRFGWRNTVPTSGLAYVYGVELGYGGGDISDSFTTATHQASIDVKNTLVLRFKGGFANTRGNMQYYGIIGYARGDIDYSVSGTAGGDTISLSDQSDYDGYLLGLGVERVLRDNLSMTLEYEYTRFNSKTLTDASGSSTVATPSYGNLRLGLNFAF</sequence>
<comment type="subcellular location">
    <subcellularLocation>
        <location evidence="1">Membrane</location>
    </subcellularLocation>
</comment>
<dbReference type="SUPFAM" id="SSF56925">
    <property type="entry name" value="OMPA-like"/>
    <property type="match status" value="1"/>
</dbReference>
<evidence type="ECO:0000256" key="5">
    <source>
        <dbReference type="SAM" id="SignalP"/>
    </source>
</evidence>
<evidence type="ECO:0000256" key="1">
    <source>
        <dbReference type="ARBA" id="ARBA00004370"/>
    </source>
</evidence>